<dbReference type="EMBL" id="QNUX01000004">
    <property type="protein sequence ID" value="RBN50874.1"/>
    <property type="molecule type" value="Genomic_DNA"/>
</dbReference>
<evidence type="ECO:0000313" key="1">
    <source>
        <dbReference type="EMBL" id="RBN50874.1"/>
    </source>
</evidence>
<comment type="caution">
    <text evidence="1">The sequence shown here is derived from an EMBL/GenBank/DDBJ whole genome shotgun (WGS) entry which is preliminary data.</text>
</comment>
<dbReference type="OrthoDB" id="1347412at2"/>
<dbReference type="RefSeq" id="WP_113634341.1">
    <property type="nucleotide sequence ID" value="NZ_QNUX01000004.1"/>
</dbReference>
<gene>
    <name evidence="1" type="ORF">DR980_05960</name>
</gene>
<dbReference type="AlphaFoldDB" id="A0A366B3U1"/>
<organism evidence="1 2">
    <name type="scientific">Flavobacterium psychrolimnae</name>
    <dbReference type="NCBI Taxonomy" id="249351"/>
    <lineage>
        <taxon>Bacteria</taxon>
        <taxon>Pseudomonadati</taxon>
        <taxon>Bacteroidota</taxon>
        <taxon>Flavobacteriia</taxon>
        <taxon>Flavobacteriales</taxon>
        <taxon>Flavobacteriaceae</taxon>
        <taxon>Flavobacterium</taxon>
    </lineage>
</organism>
<reference evidence="1 2" key="1">
    <citation type="submission" date="2018-07" db="EMBL/GenBank/DDBJ databases">
        <title>Complete genome sequence of Flavobacterium psychrolimnae LMG 22018.</title>
        <authorList>
            <person name="Kim D.-U."/>
        </authorList>
    </citation>
    <scope>NUCLEOTIDE SEQUENCE [LARGE SCALE GENOMIC DNA]</scope>
    <source>
        <strain evidence="1 2">LMG 22018</strain>
    </source>
</reference>
<proteinExistence type="predicted"/>
<keyword evidence="2" id="KW-1185">Reference proteome</keyword>
<dbReference type="Proteomes" id="UP000253676">
    <property type="component" value="Unassembled WGS sequence"/>
</dbReference>
<accession>A0A366B3U1</accession>
<sequence length="175" mass="19532">MSQSKNGDIETPNYTHMKNLFIAFTFLFTTSLLAQTHQIVKHNGETMDVNFIKKENNIVYYTLPQSAEEKTISQYAVSQLNEKSKTASAILSEKIQLNGKSDYKKVVVLEKHQTEGLKESGIITSFYGGIKGESPVSFSDNGEKRLKQNAALKGSPFIVILSNNPKDLKAAVYTY</sequence>
<name>A0A366B3U1_9FLAO</name>
<protein>
    <submittedName>
        <fullName evidence="1">Uncharacterized protein</fullName>
    </submittedName>
</protein>
<evidence type="ECO:0000313" key="2">
    <source>
        <dbReference type="Proteomes" id="UP000253676"/>
    </source>
</evidence>